<organism evidence="2 3">
    <name type="scientific">Crotalaria pallida</name>
    <name type="common">Smooth rattlebox</name>
    <name type="synonym">Crotalaria striata</name>
    <dbReference type="NCBI Taxonomy" id="3830"/>
    <lineage>
        <taxon>Eukaryota</taxon>
        <taxon>Viridiplantae</taxon>
        <taxon>Streptophyta</taxon>
        <taxon>Embryophyta</taxon>
        <taxon>Tracheophyta</taxon>
        <taxon>Spermatophyta</taxon>
        <taxon>Magnoliopsida</taxon>
        <taxon>eudicotyledons</taxon>
        <taxon>Gunneridae</taxon>
        <taxon>Pentapetalae</taxon>
        <taxon>rosids</taxon>
        <taxon>fabids</taxon>
        <taxon>Fabales</taxon>
        <taxon>Fabaceae</taxon>
        <taxon>Papilionoideae</taxon>
        <taxon>50 kb inversion clade</taxon>
        <taxon>genistoids sensu lato</taxon>
        <taxon>core genistoids</taxon>
        <taxon>Crotalarieae</taxon>
        <taxon>Crotalaria</taxon>
    </lineage>
</organism>
<evidence type="ECO:0000313" key="2">
    <source>
        <dbReference type="EMBL" id="KAK7261924.1"/>
    </source>
</evidence>
<feature type="region of interest" description="Disordered" evidence="1">
    <location>
        <begin position="340"/>
        <end position="361"/>
    </location>
</feature>
<feature type="region of interest" description="Disordered" evidence="1">
    <location>
        <begin position="85"/>
        <end position="104"/>
    </location>
</feature>
<feature type="region of interest" description="Disordered" evidence="1">
    <location>
        <begin position="242"/>
        <end position="261"/>
    </location>
</feature>
<feature type="region of interest" description="Disordered" evidence="1">
    <location>
        <begin position="1"/>
        <end position="31"/>
    </location>
</feature>
<proteinExistence type="predicted"/>
<dbReference type="AlphaFoldDB" id="A0AAN9I1T3"/>
<dbReference type="Proteomes" id="UP001372338">
    <property type="component" value="Unassembled WGS sequence"/>
</dbReference>
<accession>A0AAN9I1T3</accession>
<evidence type="ECO:0000256" key="1">
    <source>
        <dbReference type="SAM" id="MobiDB-lite"/>
    </source>
</evidence>
<name>A0AAN9I1T3_CROPI</name>
<feature type="compositionally biased region" description="Basic and acidic residues" evidence="1">
    <location>
        <begin position="1"/>
        <end position="12"/>
    </location>
</feature>
<dbReference type="EMBL" id="JAYWIO010000005">
    <property type="protein sequence ID" value="KAK7261924.1"/>
    <property type="molecule type" value="Genomic_DNA"/>
</dbReference>
<feature type="compositionally biased region" description="Basic and acidic residues" evidence="1">
    <location>
        <begin position="244"/>
        <end position="261"/>
    </location>
</feature>
<gene>
    <name evidence="2" type="ORF">RIF29_28248</name>
</gene>
<feature type="compositionally biased region" description="Basic and acidic residues" evidence="1">
    <location>
        <begin position="341"/>
        <end position="352"/>
    </location>
</feature>
<evidence type="ECO:0000313" key="3">
    <source>
        <dbReference type="Proteomes" id="UP001372338"/>
    </source>
</evidence>
<reference evidence="2 3" key="1">
    <citation type="submission" date="2024-01" db="EMBL/GenBank/DDBJ databases">
        <title>The genomes of 5 underutilized Papilionoideae crops provide insights into root nodulation and disease resistanc.</title>
        <authorList>
            <person name="Yuan L."/>
        </authorList>
    </citation>
    <scope>NUCLEOTIDE SEQUENCE [LARGE SCALE GENOMIC DNA]</scope>
    <source>
        <strain evidence="2">ZHUSHIDOU_FW_LH</strain>
        <tissue evidence="2">Leaf</tissue>
    </source>
</reference>
<keyword evidence="3" id="KW-1185">Reference proteome</keyword>
<sequence>MSALIEKHEKHATPSLEEEDLKARSTKKAKVDDKGVVIIDDAMDQANDDSMVHELVEDQAKRDVADTTGGWCEVSGDTRRVEEMQVDSDQSIEQNPEIGGGSITSADTAAITEDNIYGPWMIVSRNNRRKFPNNQGQNRINEGKKECADFMETKIGGSRFHALGHEENGGNLTEGTNVENLKVQKEGPTITNIGGKEGNKFGGPRTQKQQYRASKNYKAKPNIPTKGPQTKPLPNRVQIQQDLHSSKQDSKKDKAQPSEEELSVLKEKKAMKMVVMDTMCRYQQQMWNDFKAGIRNDDFLGSFVPQSRSVEMEFIQNQSSRGKESVNLVEETNAVSLNIDGNKDACSGKRQDGAGSSVTRI</sequence>
<protein>
    <submittedName>
        <fullName evidence="2">Uncharacterized protein</fullName>
    </submittedName>
</protein>
<feature type="region of interest" description="Disordered" evidence="1">
    <location>
        <begin position="186"/>
        <end position="234"/>
    </location>
</feature>
<comment type="caution">
    <text evidence="2">The sequence shown here is derived from an EMBL/GenBank/DDBJ whole genome shotgun (WGS) entry which is preliminary data.</text>
</comment>